<dbReference type="InterPro" id="IPR001680">
    <property type="entry name" value="WD40_rpt"/>
</dbReference>
<dbReference type="PROSITE" id="PS50082">
    <property type="entry name" value="WD_REPEATS_2"/>
    <property type="match status" value="2"/>
</dbReference>
<dbReference type="PANTHER" id="PTHR22889:SF0">
    <property type="entry name" value="WD REPEAT-CONTAINING PROTEIN 89"/>
    <property type="match status" value="1"/>
</dbReference>
<dbReference type="Proteomes" id="UP001314205">
    <property type="component" value="Unassembled WGS sequence"/>
</dbReference>
<evidence type="ECO:0000256" key="4">
    <source>
        <dbReference type="PROSITE-ProRule" id="PRU00221"/>
    </source>
</evidence>
<keyword evidence="6" id="KW-1185">Reference proteome</keyword>
<dbReference type="PROSITE" id="PS50294">
    <property type="entry name" value="WD_REPEATS_REGION"/>
    <property type="match status" value="1"/>
</dbReference>
<comment type="caution">
    <text evidence="5">The sequence shown here is derived from an EMBL/GenBank/DDBJ whole genome shotgun (WGS) entry which is preliminary data.</text>
</comment>
<dbReference type="InterPro" id="IPR019775">
    <property type="entry name" value="WD40_repeat_CS"/>
</dbReference>
<evidence type="ECO:0000256" key="3">
    <source>
        <dbReference type="ARBA" id="ARBA00022737"/>
    </source>
</evidence>
<dbReference type="InterPro" id="IPR036322">
    <property type="entry name" value="WD40_repeat_dom_sf"/>
</dbReference>
<organism evidence="5 6">
    <name type="scientific">Parnassius mnemosyne</name>
    <name type="common">clouded apollo</name>
    <dbReference type="NCBI Taxonomy" id="213953"/>
    <lineage>
        <taxon>Eukaryota</taxon>
        <taxon>Metazoa</taxon>
        <taxon>Ecdysozoa</taxon>
        <taxon>Arthropoda</taxon>
        <taxon>Hexapoda</taxon>
        <taxon>Insecta</taxon>
        <taxon>Pterygota</taxon>
        <taxon>Neoptera</taxon>
        <taxon>Endopterygota</taxon>
        <taxon>Lepidoptera</taxon>
        <taxon>Glossata</taxon>
        <taxon>Ditrysia</taxon>
        <taxon>Papilionoidea</taxon>
        <taxon>Papilionidae</taxon>
        <taxon>Parnassiinae</taxon>
        <taxon>Parnassini</taxon>
        <taxon>Parnassius</taxon>
        <taxon>Driopa</taxon>
    </lineage>
</organism>
<gene>
    <name evidence="5" type="ORF">PARMNEM_LOCUS6128</name>
</gene>
<dbReference type="SMART" id="SM00320">
    <property type="entry name" value="WD40"/>
    <property type="match status" value="3"/>
</dbReference>
<reference evidence="5 6" key="1">
    <citation type="submission" date="2023-11" db="EMBL/GenBank/DDBJ databases">
        <authorList>
            <person name="Hedman E."/>
            <person name="Englund M."/>
            <person name="Stromberg M."/>
            <person name="Nyberg Akerstrom W."/>
            <person name="Nylinder S."/>
            <person name="Jareborg N."/>
            <person name="Kallberg Y."/>
            <person name="Kronander E."/>
        </authorList>
    </citation>
    <scope>NUCLEOTIDE SEQUENCE [LARGE SCALE GENOMIC DNA]</scope>
</reference>
<feature type="repeat" description="WD" evidence="4">
    <location>
        <begin position="174"/>
        <end position="216"/>
    </location>
</feature>
<evidence type="ECO:0000313" key="5">
    <source>
        <dbReference type="EMBL" id="CAK1584981.1"/>
    </source>
</evidence>
<feature type="repeat" description="WD" evidence="4">
    <location>
        <begin position="79"/>
        <end position="115"/>
    </location>
</feature>
<accession>A0AAV1KPM7</accession>
<keyword evidence="2 4" id="KW-0853">WD repeat</keyword>
<dbReference type="PANTHER" id="PTHR22889">
    <property type="entry name" value="WD REPEAT-CONTAINING PROTEIN 89"/>
    <property type="match status" value="1"/>
</dbReference>
<dbReference type="SUPFAM" id="SSF50978">
    <property type="entry name" value="WD40 repeat-like"/>
    <property type="match status" value="1"/>
</dbReference>
<dbReference type="Gene3D" id="2.130.10.10">
    <property type="entry name" value="YVTN repeat-like/Quinoprotein amine dehydrogenase"/>
    <property type="match status" value="2"/>
</dbReference>
<proteinExistence type="predicted"/>
<dbReference type="InterPro" id="IPR015943">
    <property type="entry name" value="WD40/YVTN_repeat-like_dom_sf"/>
</dbReference>
<dbReference type="EMBL" id="CAVLGL010000068">
    <property type="protein sequence ID" value="CAK1584981.1"/>
    <property type="molecule type" value="Genomic_DNA"/>
</dbReference>
<sequence>MSDIIENEEIDRDTVEQNVIEEQFSKKYDLLTETVVAHKKTYINKLSGTKSLNFALGLPDNSIEVYELNNTSLRHICRLSGHEKNLTEVVLSPKEDNILYSAGEDGIVKMWDTRTSGICVQDYKDEEEVMIRPYECMDVSHNGRVLCAGSQLVEDDAYLVFWDQRVTKPLGGYWNSHTDDITQVKFHKEKMEILATGSVDGLLNVFDITEQTEDDALTYSMNVENSVDKISWLDENTAACITQSNDLQVWNMDSGDLIKCYDREKIARSIKRSRADDCYLVDAFTSIDDAPALLAGSYGGTQDTLRSVTLAERKLLPRTNFSGNKQIVRCCWYDKDKDILVTTGESGLLSVWSGQGASENDYCTSKLTNSLRNLHANRHKPY</sequence>
<name>A0AAV1KPM7_9NEOP</name>
<evidence type="ECO:0000256" key="1">
    <source>
        <dbReference type="ARBA" id="ARBA00021125"/>
    </source>
</evidence>
<evidence type="ECO:0000313" key="6">
    <source>
        <dbReference type="Proteomes" id="UP001314205"/>
    </source>
</evidence>
<dbReference type="Pfam" id="PF00400">
    <property type="entry name" value="WD40"/>
    <property type="match status" value="3"/>
</dbReference>
<evidence type="ECO:0000256" key="2">
    <source>
        <dbReference type="ARBA" id="ARBA00022574"/>
    </source>
</evidence>
<protein>
    <recommendedName>
        <fullName evidence="1">WD repeat-containing protein 89</fullName>
    </recommendedName>
</protein>
<keyword evidence="3" id="KW-0677">Repeat</keyword>
<dbReference type="PROSITE" id="PS00678">
    <property type="entry name" value="WD_REPEATS_1"/>
    <property type="match status" value="1"/>
</dbReference>
<dbReference type="InterPro" id="IPR039328">
    <property type="entry name" value="WDR89"/>
</dbReference>
<dbReference type="AlphaFoldDB" id="A0AAV1KPM7"/>